<protein>
    <recommendedName>
        <fullName evidence="13">Phosphatidylethanolamine N-methyltransferase</fullName>
        <shortName evidence="13">PEAMT</shortName>
        <ecNumber evidence="13">2.1.1.17</ecNumber>
    </recommendedName>
</protein>
<evidence type="ECO:0000256" key="3">
    <source>
        <dbReference type="ARBA" id="ARBA00022603"/>
    </source>
</evidence>
<organism evidence="15 16">
    <name type="scientific">Wallemia hederae</name>
    <dbReference type="NCBI Taxonomy" id="1540922"/>
    <lineage>
        <taxon>Eukaryota</taxon>
        <taxon>Fungi</taxon>
        <taxon>Dikarya</taxon>
        <taxon>Basidiomycota</taxon>
        <taxon>Wallemiomycotina</taxon>
        <taxon>Wallemiomycetes</taxon>
        <taxon>Wallemiales</taxon>
        <taxon>Wallemiaceae</taxon>
        <taxon>Wallemia</taxon>
    </lineage>
</organism>
<reference evidence="15 16" key="1">
    <citation type="submission" date="2019-03" db="EMBL/GenBank/DDBJ databases">
        <title>Sequencing 23 genomes of Wallemia ichthyophaga.</title>
        <authorList>
            <person name="Gostincar C."/>
        </authorList>
    </citation>
    <scope>NUCLEOTIDE SEQUENCE [LARGE SCALE GENOMIC DNA]</scope>
    <source>
        <strain evidence="15 16">EXF-5753</strain>
    </source>
</reference>
<evidence type="ECO:0000256" key="4">
    <source>
        <dbReference type="ARBA" id="ARBA00022679"/>
    </source>
</evidence>
<keyword evidence="9 13" id="KW-0443">Lipid metabolism</keyword>
<keyword evidence="10 13" id="KW-0472">Membrane</keyword>
<proteinExistence type="inferred from homology"/>
<evidence type="ECO:0000256" key="1">
    <source>
        <dbReference type="ARBA" id="ARBA00004127"/>
    </source>
</evidence>
<keyword evidence="7 13" id="KW-0256">Endoplasmic reticulum</keyword>
<evidence type="ECO:0000256" key="5">
    <source>
        <dbReference type="ARBA" id="ARBA00022691"/>
    </source>
</evidence>
<dbReference type="PANTHER" id="PTHR32138">
    <property type="entry name" value="PHOSPHATIDYLETHANOLAMINE N-METHYLTRANSFERASE"/>
    <property type="match status" value="1"/>
</dbReference>
<comment type="caution">
    <text evidence="15">The sequence shown here is derived from an EMBL/GenBank/DDBJ whole genome shotgun (WGS) entry which is preliminary data.</text>
</comment>
<feature type="transmembrane region" description="Helical" evidence="13">
    <location>
        <begin position="93"/>
        <end position="113"/>
    </location>
</feature>
<comment type="catalytic activity">
    <reaction evidence="13">
        <text>a 1,2-diacyl-sn-glycero-3-phosphoethanolamine + S-adenosyl-L-methionine = a 1,2-diacyl-sn-glycero-3-phospho-N-methylethanolamine + S-adenosyl-L-homocysteine + H(+)</text>
        <dbReference type="Rhea" id="RHEA:11164"/>
        <dbReference type="ChEBI" id="CHEBI:15378"/>
        <dbReference type="ChEBI" id="CHEBI:57856"/>
        <dbReference type="ChEBI" id="CHEBI:59789"/>
        <dbReference type="ChEBI" id="CHEBI:64573"/>
        <dbReference type="ChEBI" id="CHEBI:64612"/>
        <dbReference type="EC" id="2.1.1.17"/>
    </reaction>
</comment>
<dbReference type="GO" id="GO:0006656">
    <property type="term" value="P:phosphatidylcholine biosynthetic process"/>
    <property type="evidence" value="ECO:0007669"/>
    <property type="project" value="UniProtKB-UniRule"/>
</dbReference>
<comment type="caution">
    <text evidence="13">Lacks conserved residue(s) required for the propagation of feature annotation.</text>
</comment>
<dbReference type="GO" id="GO:0004608">
    <property type="term" value="F:phosphatidylethanolamine N-methyltransferase activity"/>
    <property type="evidence" value="ECO:0007669"/>
    <property type="project" value="UniProtKB-UniRule"/>
</dbReference>
<evidence type="ECO:0000256" key="2">
    <source>
        <dbReference type="ARBA" id="ARBA00022516"/>
    </source>
</evidence>
<gene>
    <name evidence="15" type="ORF">E3P99_00314</name>
</gene>
<feature type="region of interest" description="Disordered" evidence="14">
    <location>
        <begin position="322"/>
        <end position="359"/>
    </location>
</feature>
<comment type="similarity">
    <text evidence="13">Belongs to the class VI-like SAM-binding methyltransferase superfamily. CHO2 family.</text>
</comment>
<evidence type="ECO:0000256" key="10">
    <source>
        <dbReference type="ARBA" id="ARBA00023136"/>
    </source>
</evidence>
<dbReference type="OrthoDB" id="4583at2759"/>
<feature type="compositionally biased region" description="Acidic residues" evidence="14">
    <location>
        <begin position="326"/>
        <end position="336"/>
    </location>
</feature>
<feature type="transmembrane region" description="Helical" evidence="13">
    <location>
        <begin position="510"/>
        <end position="530"/>
    </location>
</feature>
<evidence type="ECO:0000256" key="13">
    <source>
        <dbReference type="RuleBase" id="RU361122"/>
    </source>
</evidence>
<evidence type="ECO:0000256" key="7">
    <source>
        <dbReference type="ARBA" id="ARBA00022824"/>
    </source>
</evidence>
<keyword evidence="3 13" id="KW-0489">Methyltransferase</keyword>
<dbReference type="InterPro" id="IPR016219">
    <property type="entry name" value="Phosphatid-EA_MeTrfase_fun"/>
</dbReference>
<dbReference type="PIRSF" id="PIRSF000383">
    <property type="entry name" value="PEAMT"/>
    <property type="match status" value="1"/>
</dbReference>
<feature type="region of interest" description="Disordered" evidence="14">
    <location>
        <begin position="1"/>
        <end position="34"/>
    </location>
</feature>
<keyword evidence="5 13" id="KW-0949">S-adenosyl-L-methionine</keyword>
<dbReference type="Proteomes" id="UP000310189">
    <property type="component" value="Unassembled WGS sequence"/>
</dbReference>
<evidence type="ECO:0000256" key="11">
    <source>
        <dbReference type="ARBA" id="ARBA00023209"/>
    </source>
</evidence>
<feature type="transmembrane region" description="Helical" evidence="13">
    <location>
        <begin position="605"/>
        <end position="632"/>
    </location>
</feature>
<feature type="transmembrane region" description="Helical" evidence="13">
    <location>
        <begin position="542"/>
        <end position="560"/>
    </location>
</feature>
<dbReference type="Gene3D" id="1.20.120.1630">
    <property type="match status" value="1"/>
</dbReference>
<comment type="subcellular location">
    <subcellularLocation>
        <location evidence="1">Endomembrane system</location>
        <topology evidence="1">Multi-pass membrane protein</topology>
    </subcellularLocation>
    <subcellularLocation>
        <location evidence="13">Endoplasmic reticulum membrane</location>
        <topology evidence="13">Multi-pass membrane protein</topology>
    </subcellularLocation>
</comment>
<evidence type="ECO:0000313" key="16">
    <source>
        <dbReference type="Proteomes" id="UP000310189"/>
    </source>
</evidence>
<dbReference type="PANTHER" id="PTHR32138:SF0">
    <property type="entry name" value="PHOSPHATIDYLETHANOLAMINE N-METHYLTRANSFERASE"/>
    <property type="match status" value="1"/>
</dbReference>
<dbReference type="UniPathway" id="UPA00753"/>
<evidence type="ECO:0000256" key="9">
    <source>
        <dbReference type="ARBA" id="ARBA00023098"/>
    </source>
</evidence>
<comment type="pathway">
    <text evidence="13">Phospholipid metabolism; phosphatidylcholine biosynthesis.</text>
</comment>
<evidence type="ECO:0000256" key="14">
    <source>
        <dbReference type="SAM" id="MobiDB-lite"/>
    </source>
</evidence>
<keyword evidence="8 13" id="KW-1133">Transmembrane helix</keyword>
<feature type="transmembrane region" description="Helical" evidence="13">
    <location>
        <begin position="202"/>
        <end position="222"/>
    </location>
</feature>
<dbReference type="PROSITE" id="PS51598">
    <property type="entry name" value="SAM_CHO2"/>
    <property type="match status" value="1"/>
</dbReference>
<sequence>MGGDIPPENTIRKRGNSAEEEAPQEPDAVPSSNQIIGKTPDGTVFAVPPTADVISSLFHPKYPKTHVDILTLTVLGLQVFGFMVLPLRTSQTLYLYLFLFWRLAYNVGLGWILSKQSKSQYMVNWVKKNGFLDANKRPKVRNWVENQIKTKMGPGYSFDKCPPEFNTWIFFRHAVDIILLSDFVAYCCFAWSHCRLPTGHGVLWHVLRWGAGWTMIFFNLWVKVDAHRVIHDYAWYWGDTFFQQIQSLKFDGVFELAPHPMYSIGYAGFYGLSLVVGSYSVLFVSLLAHALQFGFLLYFENPHIERTYGERKPLAERVPFEWAGQEQDDEDTEEALEQEHAEHDSNIPPTPSVTDATTDTETDIDDVAVTPEVVEIDKSPQTLTPSASNTKIEGYPHSPNNLHDLEHKYFSRDLLIFQNFDIFRSSDFSTALVVAYAIAGAFMPNFSYRTSLFLHVCHVAAWRTFHSVGLGCLLKAQSENKYLIKHYLKYYAHVNANEAKRAAFDSWKRVYNLSLIMVYVSFVGLAMKTYTLPNQWTVGTELLKHVVGLLLIILQVWCSLESHQVLGNFGWFFGNFFLEEFPTRLNYTGIYRYVNDPERSMGGAALFGISLISGSSTTFALAVYSYILHWWFLSFVENPHTKKLFGSGVRKTGGAARTLKKAVKDGRRRSSFFNQQSFERFDKVAKDVQGQVHKVYDETVDVVEDFLKSAKPSVDKMVEDTRVLLHQSRERLVITRVDKDLSAYDLSKYSIRLKPSISPRQPTSFHVVEWTAPVNHSRKDWIGIYRVGANKDHLVTRISSRGKWQAIHEEEFDGARPIPDRPGAEKENASSSSMQEVQSGTVTFRSNALPWNVGMYELRYHHAGKHNVMASCGPIELYVDTPTDGDDFDSVRNTLSRGVAFALDCEPQLVPAASWHHLPEDVNATATASAKDRDDDDMVIMNDEQAKRIAMVIREAHNVDFTPSVVVADANLSRLAQRVLDTRRVLGIVDRRTPAITQG</sequence>
<feature type="compositionally biased region" description="Polar residues" evidence="14">
    <location>
        <begin position="829"/>
        <end position="838"/>
    </location>
</feature>
<accession>A0A4V4LU73</accession>
<keyword evidence="11 13" id="KW-0594">Phospholipid biosynthesis</keyword>
<dbReference type="GO" id="GO:0032259">
    <property type="term" value="P:methylation"/>
    <property type="evidence" value="ECO:0007669"/>
    <property type="project" value="UniProtKB-KW"/>
</dbReference>
<feature type="compositionally biased region" description="Basic and acidic residues" evidence="14">
    <location>
        <begin position="818"/>
        <end position="828"/>
    </location>
</feature>
<comment type="function">
    <text evidence="13">Catalyzes the first step of the methylation pathway of phosphatidylcholine biosynthesis, the SAM-dependent methylation of phosphatidylethanolamine (PE) to phosphatidylmonomethylethanolamine (PMME).</text>
</comment>
<dbReference type="GO" id="GO:0005789">
    <property type="term" value="C:endoplasmic reticulum membrane"/>
    <property type="evidence" value="ECO:0007669"/>
    <property type="project" value="UniProtKB-SubCell"/>
</dbReference>
<keyword evidence="16" id="KW-1185">Reference proteome</keyword>
<dbReference type="AlphaFoldDB" id="A0A4V4LU73"/>
<evidence type="ECO:0000256" key="8">
    <source>
        <dbReference type="ARBA" id="ARBA00022989"/>
    </source>
</evidence>
<dbReference type="Gene3D" id="2.60.40.2840">
    <property type="match status" value="1"/>
</dbReference>
<dbReference type="EC" id="2.1.1.17" evidence="13"/>
<evidence type="ECO:0000256" key="6">
    <source>
        <dbReference type="ARBA" id="ARBA00022692"/>
    </source>
</evidence>
<keyword evidence="12 13" id="KW-1208">Phospholipid metabolism</keyword>
<name>A0A4V4LU73_9BASI</name>
<evidence type="ECO:0000313" key="15">
    <source>
        <dbReference type="EMBL" id="TIA93173.1"/>
    </source>
</evidence>
<feature type="region of interest" description="Disordered" evidence="14">
    <location>
        <begin position="811"/>
        <end position="838"/>
    </location>
</feature>
<feature type="transmembrane region" description="Helical" evidence="13">
    <location>
        <begin position="69"/>
        <end position="87"/>
    </location>
</feature>
<keyword evidence="4 13" id="KW-0808">Transferase</keyword>
<dbReference type="Pfam" id="PF04191">
    <property type="entry name" value="PEMT"/>
    <property type="match status" value="2"/>
</dbReference>
<feature type="transmembrane region" description="Helical" evidence="13">
    <location>
        <begin position="269"/>
        <end position="299"/>
    </location>
</feature>
<dbReference type="EMBL" id="SPNW01000003">
    <property type="protein sequence ID" value="TIA93173.1"/>
    <property type="molecule type" value="Genomic_DNA"/>
</dbReference>
<evidence type="ECO:0000256" key="12">
    <source>
        <dbReference type="ARBA" id="ARBA00023264"/>
    </source>
</evidence>
<keyword evidence="2 13" id="KW-0444">Lipid biosynthesis</keyword>
<keyword evidence="6 13" id="KW-0812">Transmembrane</keyword>
<dbReference type="InterPro" id="IPR007318">
    <property type="entry name" value="Phopholipid_MeTrfase"/>
</dbReference>